<name>I0Z650_COCSC</name>
<dbReference type="RefSeq" id="XP_005650663.1">
    <property type="nucleotide sequence ID" value="XM_005650606.1"/>
</dbReference>
<dbReference type="InterPro" id="IPR000014">
    <property type="entry name" value="PAS"/>
</dbReference>
<dbReference type="InterPro" id="IPR029016">
    <property type="entry name" value="GAF-like_dom_sf"/>
</dbReference>
<dbReference type="GO" id="GO:0009881">
    <property type="term" value="F:photoreceptor activity"/>
    <property type="evidence" value="ECO:0007669"/>
    <property type="project" value="UniProtKB-KW"/>
</dbReference>
<keyword evidence="1" id="KW-0157">Chromophore</keyword>
<evidence type="ECO:0000256" key="1">
    <source>
        <dbReference type="ARBA" id="ARBA00022543"/>
    </source>
</evidence>
<accession>I0Z650</accession>
<dbReference type="CDD" id="cd00130">
    <property type="entry name" value="PAS"/>
    <property type="match status" value="1"/>
</dbReference>
<dbReference type="PROSITE" id="PS50112">
    <property type="entry name" value="PAS"/>
    <property type="match status" value="1"/>
</dbReference>
<dbReference type="OrthoDB" id="539901at2759"/>
<proteinExistence type="predicted"/>
<dbReference type="InterPro" id="IPR035965">
    <property type="entry name" value="PAS-like_dom_sf"/>
</dbReference>
<evidence type="ECO:0000256" key="3">
    <source>
        <dbReference type="ARBA" id="ARBA00023170"/>
    </source>
</evidence>
<gene>
    <name evidence="7" type="ORF">COCSUDRAFT_64994</name>
</gene>
<dbReference type="Gene3D" id="3.30.200.20">
    <property type="entry name" value="Phosphorylase Kinase, domain 1"/>
    <property type="match status" value="1"/>
</dbReference>
<dbReference type="PANTHER" id="PTHR43102">
    <property type="entry name" value="SLR1143 PROTEIN"/>
    <property type="match status" value="1"/>
</dbReference>
<keyword evidence="8" id="KW-1185">Reference proteome</keyword>
<dbReference type="Pfam" id="PF07714">
    <property type="entry name" value="PK_Tyr_Ser-Thr"/>
    <property type="match status" value="1"/>
</dbReference>
<dbReference type="PRINTS" id="PR00109">
    <property type="entry name" value="TYRKINASE"/>
</dbReference>
<reference evidence="7 8" key="1">
    <citation type="journal article" date="2012" name="Genome Biol.">
        <title>The genome of the polar eukaryotic microalga coccomyxa subellipsoidea reveals traits of cold adaptation.</title>
        <authorList>
            <person name="Blanc G."/>
            <person name="Agarkova I."/>
            <person name="Grimwood J."/>
            <person name="Kuo A."/>
            <person name="Brueggeman A."/>
            <person name="Dunigan D."/>
            <person name="Gurnon J."/>
            <person name="Ladunga I."/>
            <person name="Lindquist E."/>
            <person name="Lucas S."/>
            <person name="Pangilinan J."/>
            <person name="Proschold T."/>
            <person name="Salamov A."/>
            <person name="Schmutz J."/>
            <person name="Weeks D."/>
            <person name="Yamada T."/>
            <person name="Claverie J.M."/>
            <person name="Grigoriev I."/>
            <person name="Van Etten J."/>
            <person name="Lomsadze A."/>
            <person name="Borodovsky M."/>
        </authorList>
    </citation>
    <scope>NUCLEOTIDE SEQUENCE [LARGE SCALE GENOMIC DNA]</scope>
    <source>
        <strain evidence="7 8">C-169</strain>
    </source>
</reference>
<dbReference type="Gene3D" id="3.30.450.40">
    <property type="match status" value="1"/>
</dbReference>
<dbReference type="SUPFAM" id="SSF55785">
    <property type="entry name" value="PYP-like sensor domain (PAS domain)"/>
    <property type="match status" value="1"/>
</dbReference>
<dbReference type="InterPro" id="IPR017441">
    <property type="entry name" value="Protein_kinase_ATP_BS"/>
</dbReference>
<feature type="binding site" evidence="4">
    <location>
        <position position="448"/>
    </location>
    <ligand>
        <name>ATP</name>
        <dbReference type="ChEBI" id="CHEBI:30616"/>
    </ligand>
</feature>
<dbReference type="InterPro" id="IPR003018">
    <property type="entry name" value="GAF"/>
</dbReference>
<keyword evidence="4" id="KW-0547">Nucleotide-binding</keyword>
<evidence type="ECO:0000313" key="8">
    <source>
        <dbReference type="Proteomes" id="UP000007264"/>
    </source>
</evidence>
<dbReference type="KEGG" id="csl:COCSUDRAFT_64994"/>
<organism evidence="7 8">
    <name type="scientific">Coccomyxa subellipsoidea (strain C-169)</name>
    <name type="common">Green microalga</name>
    <dbReference type="NCBI Taxonomy" id="574566"/>
    <lineage>
        <taxon>Eukaryota</taxon>
        <taxon>Viridiplantae</taxon>
        <taxon>Chlorophyta</taxon>
        <taxon>core chlorophytes</taxon>
        <taxon>Trebouxiophyceae</taxon>
        <taxon>Trebouxiophyceae incertae sedis</taxon>
        <taxon>Coccomyxaceae</taxon>
        <taxon>Coccomyxa</taxon>
        <taxon>Coccomyxa subellipsoidea</taxon>
    </lineage>
</organism>
<dbReference type="Proteomes" id="UP000007264">
    <property type="component" value="Unassembled WGS sequence"/>
</dbReference>
<dbReference type="InterPro" id="IPR000719">
    <property type="entry name" value="Prot_kinase_dom"/>
</dbReference>
<feature type="domain" description="Protein kinase" evidence="5">
    <location>
        <begin position="421"/>
        <end position="745"/>
    </location>
</feature>
<evidence type="ECO:0000313" key="7">
    <source>
        <dbReference type="EMBL" id="EIE26119.1"/>
    </source>
</evidence>
<dbReference type="eggNOG" id="KOG0192">
    <property type="taxonomic scope" value="Eukaryota"/>
</dbReference>
<dbReference type="PROSITE" id="PS50011">
    <property type="entry name" value="PROTEIN_KINASE_DOM"/>
    <property type="match status" value="1"/>
</dbReference>
<dbReference type="PROSITE" id="PS00109">
    <property type="entry name" value="PROTEIN_KINASE_TYR"/>
    <property type="match status" value="1"/>
</dbReference>
<dbReference type="EMBL" id="AGSI01000003">
    <property type="protein sequence ID" value="EIE26119.1"/>
    <property type="molecule type" value="Genomic_DNA"/>
</dbReference>
<keyword evidence="2" id="KW-0716">Sensory transduction</keyword>
<dbReference type="SUPFAM" id="SSF56112">
    <property type="entry name" value="Protein kinase-like (PK-like)"/>
    <property type="match status" value="1"/>
</dbReference>
<evidence type="ECO:0000256" key="4">
    <source>
        <dbReference type="PROSITE-ProRule" id="PRU10141"/>
    </source>
</evidence>
<dbReference type="InterPro" id="IPR011009">
    <property type="entry name" value="Kinase-like_dom_sf"/>
</dbReference>
<dbReference type="Pfam" id="PF01590">
    <property type="entry name" value="GAF"/>
    <property type="match status" value="1"/>
</dbReference>
<keyword evidence="3" id="KW-0675">Receptor</keyword>
<sequence length="749" mass="81556">MCEAVFIASSEAESKAYDEADGTVEAPALNGGINGKEGNAVKLAEPEAKVPEAPPPSTAGLPFSATNNRPEENGFYGAPIPANEKERHETLCACQILDSAPDPRFDDITKLLCSIFRVPIAIVSLVDTDRQWFKSAQGLPGVTETSRATSFCAWTLLPKNPEVLIVTDALEDERFMENPLVTGAPHIRFYAGAPLVTSNGMRLGSLCVIDKEPRHLDAEQLMVLANFAEVVVREIEKDIARKEETDRLRSQTSGLIGAMDCFSEGIMLVNTDYEEWNILFVNDAWSRVTGFSREEGLGKPVFKLFEIPGTSHEAAMAQYRGVVKKHTSFTIDLLRNTPDGRSFRYVTNFRPASTDALDNNKPIGIPGFAEWPSGQADQYYFVTVTEKAMMSLEEPMLPGQEPKWAPKQVGGAAKRHPWEDVELGPLIGQGSFGKVYRGVWNGAPVAVKIIHMANDSSMIPVANDNAADPDFVAGAGLASATPSSTMRGALEAMHSVDLGHPNIVQTFKSTQRAVQSGQEGRQSISSPDQESCGRQFTETWLVLEYCDKGNLQDAVDRGVFNRHRPESIDGSASGALKHTCNVTAVRETAMEIASALAYLHNINILHGDLSGGNILLTSSSKDTRKFTCKVADFGLSRVLSQEAISTGTFGTVTHMPPELLTTGRLSKSVDVYAFGVLLWEMCTGKRPWAGLMQMQVIFHVTIQNKSLEFPPTVPEELSSIGAQCMSKDPANRPTMKEVVAALEKLEVAQ</sequence>
<feature type="domain" description="PAS" evidence="6">
    <location>
        <begin position="251"/>
        <end position="307"/>
    </location>
</feature>
<dbReference type="InterPro" id="IPR008266">
    <property type="entry name" value="Tyr_kinase_AS"/>
</dbReference>
<dbReference type="InterPro" id="IPR001245">
    <property type="entry name" value="Ser-Thr/Tyr_kinase_cat_dom"/>
</dbReference>
<dbReference type="PANTHER" id="PTHR43102:SF2">
    <property type="entry name" value="GAF DOMAIN-CONTAINING PROTEIN"/>
    <property type="match status" value="1"/>
</dbReference>
<dbReference type="GO" id="GO:0005524">
    <property type="term" value="F:ATP binding"/>
    <property type="evidence" value="ECO:0007669"/>
    <property type="project" value="UniProtKB-UniRule"/>
</dbReference>
<dbReference type="SMART" id="SM00065">
    <property type="entry name" value="GAF"/>
    <property type="match status" value="1"/>
</dbReference>
<comment type="caution">
    <text evidence="7">The sequence shown here is derived from an EMBL/GenBank/DDBJ whole genome shotgun (WGS) entry which is preliminary data.</text>
</comment>
<dbReference type="Pfam" id="PF13426">
    <property type="entry name" value="PAS_9"/>
    <property type="match status" value="1"/>
</dbReference>
<evidence type="ECO:0000259" key="6">
    <source>
        <dbReference type="PROSITE" id="PS50112"/>
    </source>
</evidence>
<protein>
    <submittedName>
        <fullName evidence="7">Kinase-like protein</fullName>
    </submittedName>
</protein>
<dbReference type="AlphaFoldDB" id="I0Z650"/>
<dbReference type="Gene3D" id="1.10.510.10">
    <property type="entry name" value="Transferase(Phosphotransferase) domain 1"/>
    <property type="match status" value="1"/>
</dbReference>
<dbReference type="PROSITE" id="PS00107">
    <property type="entry name" value="PROTEIN_KINASE_ATP"/>
    <property type="match status" value="1"/>
</dbReference>
<evidence type="ECO:0000259" key="5">
    <source>
        <dbReference type="PROSITE" id="PS50011"/>
    </source>
</evidence>
<dbReference type="GeneID" id="17044123"/>
<dbReference type="Gene3D" id="3.30.450.20">
    <property type="entry name" value="PAS domain"/>
    <property type="match status" value="1"/>
</dbReference>
<evidence type="ECO:0000256" key="2">
    <source>
        <dbReference type="ARBA" id="ARBA00022606"/>
    </source>
</evidence>
<dbReference type="GO" id="GO:0004672">
    <property type="term" value="F:protein kinase activity"/>
    <property type="evidence" value="ECO:0007669"/>
    <property type="project" value="InterPro"/>
</dbReference>
<dbReference type="STRING" id="574566.I0Z650"/>
<keyword evidence="1" id="KW-0600">Photoreceptor protein</keyword>
<dbReference type="SUPFAM" id="SSF55781">
    <property type="entry name" value="GAF domain-like"/>
    <property type="match status" value="1"/>
</dbReference>
<keyword evidence="4" id="KW-0067">ATP-binding</keyword>